<evidence type="ECO:0000256" key="1">
    <source>
        <dbReference type="SAM" id="MobiDB-lite"/>
    </source>
</evidence>
<comment type="caution">
    <text evidence="2">The sequence shown here is derived from an EMBL/GenBank/DDBJ whole genome shotgun (WGS) entry which is preliminary data.</text>
</comment>
<gene>
    <name evidence="2" type="ORF">HKK74_18715</name>
</gene>
<dbReference type="RefSeq" id="WP_187244523.1">
    <property type="nucleotide sequence ID" value="NZ_BAAAOK010000004.1"/>
</dbReference>
<name>A0ABR7LRP1_9ACTN</name>
<feature type="compositionally biased region" description="Basic residues" evidence="1">
    <location>
        <begin position="50"/>
        <end position="59"/>
    </location>
</feature>
<proteinExistence type="predicted"/>
<reference evidence="2 3" key="1">
    <citation type="submission" date="2020-06" db="EMBL/GenBank/DDBJ databases">
        <title>Actinomadura xiongansis sp. nov., isolated from soil of Baiyangdian.</title>
        <authorList>
            <person name="Zhang X."/>
        </authorList>
    </citation>
    <scope>NUCLEOTIDE SEQUENCE [LARGE SCALE GENOMIC DNA]</scope>
    <source>
        <strain evidence="2 3">HBUM206468</strain>
    </source>
</reference>
<organism evidence="2 3">
    <name type="scientific">Actinomadura alba</name>
    <dbReference type="NCBI Taxonomy" id="406431"/>
    <lineage>
        <taxon>Bacteria</taxon>
        <taxon>Bacillati</taxon>
        <taxon>Actinomycetota</taxon>
        <taxon>Actinomycetes</taxon>
        <taxon>Streptosporangiales</taxon>
        <taxon>Thermomonosporaceae</taxon>
        <taxon>Actinomadura</taxon>
    </lineage>
</organism>
<protein>
    <submittedName>
        <fullName evidence="2">Uncharacterized protein</fullName>
    </submittedName>
</protein>
<dbReference type="Proteomes" id="UP000805614">
    <property type="component" value="Unassembled WGS sequence"/>
</dbReference>
<evidence type="ECO:0000313" key="3">
    <source>
        <dbReference type="Proteomes" id="UP000805614"/>
    </source>
</evidence>
<sequence>MAVLQEAFPDVPIWYGRFTRHYWALVGDQLLEAHHPAQLARILDDLTSSRPRRPKHGRTVRAQSRAPDRTALP</sequence>
<dbReference type="EMBL" id="JABVEC010000013">
    <property type="protein sequence ID" value="MBC6467510.1"/>
    <property type="molecule type" value="Genomic_DNA"/>
</dbReference>
<keyword evidence="3" id="KW-1185">Reference proteome</keyword>
<evidence type="ECO:0000313" key="2">
    <source>
        <dbReference type="EMBL" id="MBC6467510.1"/>
    </source>
</evidence>
<feature type="region of interest" description="Disordered" evidence="1">
    <location>
        <begin position="44"/>
        <end position="73"/>
    </location>
</feature>
<accession>A0ABR7LRP1</accession>